<accession>A0ACD4RAU1</accession>
<organism evidence="1 2">
    <name type="scientific">Metabacillus hrfriensis</name>
    <dbReference type="NCBI Taxonomy" id="3048891"/>
    <lineage>
        <taxon>Bacteria</taxon>
        <taxon>Bacillati</taxon>
        <taxon>Bacillota</taxon>
        <taxon>Bacilli</taxon>
        <taxon>Bacillales</taxon>
        <taxon>Bacillaceae</taxon>
        <taxon>Metabacillus</taxon>
    </lineage>
</organism>
<gene>
    <name evidence="1" type="ORF">QLQ22_23470</name>
</gene>
<name>A0ACD4RAU1_9BACI</name>
<protein>
    <submittedName>
        <fullName evidence="1">ABC transporter substrate-binding protein</fullName>
    </submittedName>
</protein>
<dbReference type="Proteomes" id="UP001226091">
    <property type="component" value="Chromosome"/>
</dbReference>
<evidence type="ECO:0000313" key="1">
    <source>
        <dbReference type="EMBL" id="WHZ57569.1"/>
    </source>
</evidence>
<dbReference type="EMBL" id="CP126116">
    <property type="protein sequence ID" value="WHZ57569.1"/>
    <property type="molecule type" value="Genomic_DNA"/>
</dbReference>
<proteinExistence type="predicted"/>
<sequence>MKKRLALPMISILLAGMLSACSNNQEASSEKGKSAEINSEGFPIVDEKVTLSMFGPNVGRAKWEDMKYFKMMEKKTNIHFEFDTPPNDSFETQKNLLFASNELPDIFYGASLTNSEIIKYSEQKLLVPLDDLIEKYAPNIQAMFKEYPDVKKSITALDGHIYALPTVDRTLQWNIHPMWYNGSFLKALNVKELPKTSEELYDLLVRIKTEDPNGNGKQDEIPLTAAEMWDINQWFMGFFGVVSIGVGTYDGEVKYGAAQPGFKNYLEFMNKLYKEELLDNEVFSQSWDQKGAKGKANRVGLFANWAPGDFLGMPNGTTNPMMQPVTGKGADKPVIAISPGQSVGQFAITNVNKNPEASMRWVDYSYSKEGNEFLSILDEGDIWEWADKDKNLRRQIPREDGTSIEDYKGTLTPNYGINVPTWAHLDSPIVYEGNEYDPFVVAETKNKIKPVGQVAMPQVFLTPEELKEVAAINADLEAYVEQMEAKFITGQEPISKWGEYIKTIDKMGVDKLVKIYQKAYDRYKEEK</sequence>
<reference evidence="2" key="1">
    <citation type="journal article" date="2025" name="Aquaculture">
        <title>Assessment of the bioflocculant production and safety properties of Metabacillus hrfriensis sp. nov. based on phenotypic and whole-genome sequencing analysis.</title>
        <authorList>
            <person name="Zhang R."/>
            <person name="Zhao Z."/>
            <person name="Luo L."/>
            <person name="Wang S."/>
            <person name="Guo K."/>
            <person name="Xu W."/>
        </authorList>
    </citation>
    <scope>NUCLEOTIDE SEQUENCE [LARGE SCALE GENOMIC DNA]</scope>
    <source>
        <strain evidence="2">CT-WN-B3</strain>
    </source>
</reference>
<evidence type="ECO:0000313" key="2">
    <source>
        <dbReference type="Proteomes" id="UP001226091"/>
    </source>
</evidence>
<keyword evidence="2" id="KW-1185">Reference proteome</keyword>